<dbReference type="SMART" id="SM00220">
    <property type="entry name" value="S_TKc"/>
    <property type="match status" value="1"/>
</dbReference>
<dbReference type="GO" id="GO:0005524">
    <property type="term" value="F:ATP binding"/>
    <property type="evidence" value="ECO:0007669"/>
    <property type="project" value="UniProtKB-KW"/>
</dbReference>
<dbReference type="RefSeq" id="WP_237382604.1">
    <property type="nucleotide sequence ID" value="NZ_CP071793.1"/>
</dbReference>
<dbReference type="KEGG" id="scor:J3U87_08490"/>
<dbReference type="AlphaFoldDB" id="A0A8A4TR90"/>
<keyword evidence="2" id="KW-0547">Nucleotide-binding</keyword>
<keyword evidence="6" id="KW-0812">Transmembrane</keyword>
<dbReference type="InterPro" id="IPR019734">
    <property type="entry name" value="TPR_rpt"/>
</dbReference>
<dbReference type="InterPro" id="IPR008271">
    <property type="entry name" value="Ser/Thr_kinase_AS"/>
</dbReference>
<feature type="domain" description="Protein kinase" evidence="7">
    <location>
        <begin position="131"/>
        <end position="407"/>
    </location>
</feature>
<keyword evidence="4" id="KW-0067">ATP-binding</keyword>
<dbReference type="InterPro" id="IPR000719">
    <property type="entry name" value="Prot_kinase_dom"/>
</dbReference>
<evidence type="ECO:0000313" key="8">
    <source>
        <dbReference type="EMBL" id="QTD52496.1"/>
    </source>
</evidence>
<dbReference type="Pfam" id="PF13424">
    <property type="entry name" value="TPR_12"/>
    <property type="match status" value="3"/>
</dbReference>
<dbReference type="EMBL" id="CP071793">
    <property type="protein sequence ID" value="QTD52496.1"/>
    <property type="molecule type" value="Genomic_DNA"/>
</dbReference>
<evidence type="ECO:0000256" key="1">
    <source>
        <dbReference type="ARBA" id="ARBA00022679"/>
    </source>
</evidence>
<dbReference type="Pfam" id="PF00069">
    <property type="entry name" value="Pkinase"/>
    <property type="match status" value="1"/>
</dbReference>
<name>A0A8A4TR90_SULCO</name>
<gene>
    <name evidence="8" type="ORF">J3U87_08490</name>
</gene>
<keyword evidence="6" id="KW-0472">Membrane</keyword>
<dbReference type="PROSITE" id="PS00108">
    <property type="entry name" value="PROTEIN_KINASE_ST"/>
    <property type="match status" value="1"/>
</dbReference>
<accession>A0A8A4TR90</accession>
<feature type="compositionally biased region" description="Polar residues" evidence="5">
    <location>
        <begin position="97"/>
        <end position="120"/>
    </location>
</feature>
<keyword evidence="9" id="KW-1185">Reference proteome</keyword>
<proteinExistence type="predicted"/>
<dbReference type="Proteomes" id="UP000663929">
    <property type="component" value="Chromosome"/>
</dbReference>
<sequence length="947" mass="106000">MSDSSQRPAIEALFDIAMNLEDAARQSYLDLVIHGDKQLGLELEELLESCGRFGDLLERHRPMGHLADRGPSKVFPHPDATGEPLLEHGRFDRSDIDTTADSPPTGATETGDGQPSQASSDIPLPDRIGPFQVLKLLGRGGQGSVYLVRQKHPERVMALKLVNPMAAYHISPARFRREYRILSSLDHHHIARIFEVGKTQAGLHYFTMEYIAGSTITEYCSRHQLDLEARLELFDQVCDAIEYAHRKLVLHRDIKPQNVLVTEVNERPVVKVIDFGIAKVLPQADWSRDFQTQAAWVGTPLYLGPESFLGTSPDIRGDIYALGMLLYELVARVPAFDLSRFQGLPHEEVIRILRDEDPPRPSSHGRANGRQGAGDDLDWIIMKALNKEPDLRYATVADLREDCRNYLACRPVAAKPPKFSYLLGKFLRRNKTLAASVSSITLLVIVALVVTLLAKNQVEHALRRYQNSFQTLERILTTPHQLGVHTRVIDLIHESDPHLSQPFSDDPTLEADLRVLWGNTYFGLGLYDRAIDQLERGRMLREREKGSHHPETLRVHYYLGRVLARTGADPEKAHRLLSQTYRHQNARMGMTPETVETLTALAYLMFERGRSEELEALLEKAESEIAGMPPTVAKAKCLNVLATSLHAGRNSAEPRFREALAIQRRILGADHHNTLATASNLANHLRKRGQLTHSETLYRQVVQARTTKWGPDHDRTLMARQGLAICLADMGRFAESESSLRAVCSGFEKKGNPVRLLSARASLGIVLQKSGKLEEASVHNKELLKAYRELAPDSARVHQLQVNQADLLIQLNRFEEARTLMVETKTWLAATHGSGDPVTIAAQVTLGQALEGLGAYGEAEHHYAQALATLRQHNPSSPELPYYQAIRGFNLDNLGRGKEAGTMISGALDQASHPYRGLILDLLQRLRERQGQSRHPNDSDRAMPSRQ</sequence>
<dbReference type="Pfam" id="PF13374">
    <property type="entry name" value="TPR_10"/>
    <property type="match status" value="1"/>
</dbReference>
<dbReference type="SUPFAM" id="SSF48452">
    <property type="entry name" value="TPR-like"/>
    <property type="match status" value="3"/>
</dbReference>
<keyword evidence="1" id="KW-0808">Transferase</keyword>
<dbReference type="PROSITE" id="PS50011">
    <property type="entry name" value="PROTEIN_KINASE_DOM"/>
    <property type="match status" value="1"/>
</dbReference>
<evidence type="ECO:0000313" key="9">
    <source>
        <dbReference type="Proteomes" id="UP000663929"/>
    </source>
</evidence>
<feature type="region of interest" description="Disordered" evidence="5">
    <location>
        <begin position="928"/>
        <end position="947"/>
    </location>
</feature>
<evidence type="ECO:0000256" key="4">
    <source>
        <dbReference type="ARBA" id="ARBA00022840"/>
    </source>
</evidence>
<evidence type="ECO:0000256" key="6">
    <source>
        <dbReference type="SAM" id="Phobius"/>
    </source>
</evidence>
<reference evidence="8" key="1">
    <citation type="submission" date="2021-03" db="EMBL/GenBank/DDBJ databases">
        <title>Acanthopleuribacteraceae sp. M133.</title>
        <authorList>
            <person name="Wang G."/>
        </authorList>
    </citation>
    <scope>NUCLEOTIDE SEQUENCE</scope>
    <source>
        <strain evidence="8">M133</strain>
    </source>
</reference>
<dbReference type="InterPro" id="IPR011990">
    <property type="entry name" value="TPR-like_helical_dom_sf"/>
</dbReference>
<dbReference type="PANTHER" id="PTHR43289">
    <property type="entry name" value="MITOGEN-ACTIVATED PROTEIN KINASE KINASE KINASE 20-RELATED"/>
    <property type="match status" value="1"/>
</dbReference>
<feature type="region of interest" description="Disordered" evidence="5">
    <location>
        <begin position="64"/>
        <end position="124"/>
    </location>
</feature>
<dbReference type="SUPFAM" id="SSF56112">
    <property type="entry name" value="Protein kinase-like (PK-like)"/>
    <property type="match status" value="1"/>
</dbReference>
<dbReference type="Gene3D" id="1.10.510.10">
    <property type="entry name" value="Transferase(Phosphotransferase) domain 1"/>
    <property type="match status" value="1"/>
</dbReference>
<evidence type="ECO:0000256" key="2">
    <source>
        <dbReference type="ARBA" id="ARBA00022741"/>
    </source>
</evidence>
<dbReference type="InterPro" id="IPR011009">
    <property type="entry name" value="Kinase-like_dom_sf"/>
</dbReference>
<dbReference type="Gene3D" id="3.30.200.20">
    <property type="entry name" value="Phosphorylase Kinase, domain 1"/>
    <property type="match status" value="1"/>
</dbReference>
<dbReference type="PANTHER" id="PTHR43289:SF6">
    <property type="entry name" value="SERINE_THREONINE-PROTEIN KINASE NEKL-3"/>
    <property type="match status" value="1"/>
</dbReference>
<dbReference type="SMART" id="SM00028">
    <property type="entry name" value="TPR"/>
    <property type="match status" value="4"/>
</dbReference>
<protein>
    <submittedName>
        <fullName evidence="8">Tetratricopeptide repeat protein</fullName>
    </submittedName>
</protein>
<dbReference type="CDD" id="cd14014">
    <property type="entry name" value="STKc_PknB_like"/>
    <property type="match status" value="1"/>
</dbReference>
<dbReference type="Gene3D" id="1.25.40.10">
    <property type="entry name" value="Tetratricopeptide repeat domain"/>
    <property type="match status" value="3"/>
</dbReference>
<keyword evidence="6" id="KW-1133">Transmembrane helix</keyword>
<keyword evidence="3" id="KW-0418">Kinase</keyword>
<organism evidence="8 9">
    <name type="scientific">Sulfidibacter corallicola</name>
    <dbReference type="NCBI Taxonomy" id="2818388"/>
    <lineage>
        <taxon>Bacteria</taxon>
        <taxon>Pseudomonadati</taxon>
        <taxon>Acidobacteriota</taxon>
        <taxon>Holophagae</taxon>
        <taxon>Acanthopleuribacterales</taxon>
        <taxon>Acanthopleuribacteraceae</taxon>
        <taxon>Sulfidibacter</taxon>
    </lineage>
</organism>
<evidence type="ECO:0000256" key="5">
    <source>
        <dbReference type="SAM" id="MobiDB-lite"/>
    </source>
</evidence>
<evidence type="ECO:0000256" key="3">
    <source>
        <dbReference type="ARBA" id="ARBA00022777"/>
    </source>
</evidence>
<feature type="transmembrane region" description="Helical" evidence="6">
    <location>
        <begin position="433"/>
        <end position="454"/>
    </location>
</feature>
<dbReference type="GO" id="GO:0004674">
    <property type="term" value="F:protein serine/threonine kinase activity"/>
    <property type="evidence" value="ECO:0007669"/>
    <property type="project" value="TreeGrafter"/>
</dbReference>
<feature type="compositionally biased region" description="Basic and acidic residues" evidence="5">
    <location>
        <begin position="85"/>
        <end position="96"/>
    </location>
</feature>
<evidence type="ECO:0000259" key="7">
    <source>
        <dbReference type="PROSITE" id="PS50011"/>
    </source>
</evidence>